<dbReference type="SUPFAM" id="SSF53474">
    <property type="entry name" value="alpha/beta-Hydrolases"/>
    <property type="match status" value="1"/>
</dbReference>
<dbReference type="SUPFAM" id="SSF48452">
    <property type="entry name" value="TPR-like"/>
    <property type="match status" value="1"/>
</dbReference>
<dbReference type="InterPro" id="IPR019734">
    <property type="entry name" value="TPR_rpt"/>
</dbReference>
<dbReference type="InterPro" id="IPR029058">
    <property type="entry name" value="AB_hydrolase_fold"/>
</dbReference>
<dbReference type="EMBL" id="JAVKPH010000001">
    <property type="protein sequence ID" value="MDR5651022.1"/>
    <property type="molecule type" value="Genomic_DNA"/>
</dbReference>
<dbReference type="InterPro" id="IPR011990">
    <property type="entry name" value="TPR-like_helical_dom_sf"/>
</dbReference>
<evidence type="ECO:0000256" key="1">
    <source>
        <dbReference type="PROSITE-ProRule" id="PRU00339"/>
    </source>
</evidence>
<keyword evidence="1" id="KW-0802">TPR repeat</keyword>
<reference evidence="2 3" key="1">
    <citation type="submission" date="2023-09" db="EMBL/GenBank/DDBJ databases">
        <title>Xinfangfangia sedmenti sp. nov., isolated the sedment.</title>
        <authorList>
            <person name="Xu L."/>
        </authorList>
    </citation>
    <scope>NUCLEOTIDE SEQUENCE [LARGE SCALE GENOMIC DNA]</scope>
    <source>
        <strain evidence="2 3">LG-4</strain>
    </source>
</reference>
<comment type="caution">
    <text evidence="2">The sequence shown here is derived from an EMBL/GenBank/DDBJ whole genome shotgun (WGS) entry which is preliminary data.</text>
</comment>
<evidence type="ECO:0000313" key="2">
    <source>
        <dbReference type="EMBL" id="MDR5651022.1"/>
    </source>
</evidence>
<dbReference type="Proteomes" id="UP001247754">
    <property type="component" value="Unassembled WGS sequence"/>
</dbReference>
<evidence type="ECO:0000313" key="3">
    <source>
        <dbReference type="Proteomes" id="UP001247754"/>
    </source>
</evidence>
<organism evidence="2 3">
    <name type="scientific">Ruixingdingia sedimenti</name>
    <dbReference type="NCBI Taxonomy" id="3073604"/>
    <lineage>
        <taxon>Bacteria</taxon>
        <taxon>Pseudomonadati</taxon>
        <taxon>Pseudomonadota</taxon>
        <taxon>Alphaproteobacteria</taxon>
        <taxon>Rhodobacterales</taxon>
        <taxon>Paracoccaceae</taxon>
        <taxon>Ruixingdingia</taxon>
    </lineage>
</organism>
<keyword evidence="3" id="KW-1185">Reference proteome</keyword>
<dbReference type="RefSeq" id="WP_310455053.1">
    <property type="nucleotide sequence ID" value="NZ_JAVKPH010000001.1"/>
</dbReference>
<name>A0ABU1F2C9_9RHOB</name>
<dbReference type="Gene3D" id="1.25.40.10">
    <property type="entry name" value="Tetratricopeptide repeat domain"/>
    <property type="match status" value="1"/>
</dbReference>
<gene>
    <name evidence="2" type="ORF">RGD00_00255</name>
</gene>
<dbReference type="PROSITE" id="PS50005">
    <property type="entry name" value="TPR"/>
    <property type="match status" value="1"/>
</dbReference>
<sequence length="362" mass="40418">MTDFRPETLAGTDRYLMTRYRQPSGSDTLVISFNPVGMDIAPMGFGSEFLLAKGFDHVHVAEAKHDFYQSLPWDRFAELIAPVLGDYDKVFTYGQSLGGYCALFYAAAAKARPVALAPKLPPHPYALRFQKNPVWAGTRIIHPDLPEVPRTPFDPVVCYDPQNPIDNAFVTEFVMPVYPGATLVPLDHAGHLVAKRLLRENRLKELVLSVFRTGDVPKIELDPTLLPDYNLKQAVDAMDRGDFDAARRCLDVVVAENPAKPPFIEIADYIERSGRGFHPMPRPRPQTLRKAFGRLDFSGDGAPKDALLRMAQAYVRLCDFDTALRLAETAAQLDPDCRRAQAMQKKLGRLRRIQARGAAPAD</sequence>
<accession>A0ABU1F2C9</accession>
<proteinExistence type="predicted"/>
<protein>
    <submittedName>
        <fullName evidence="2">Tetratricopeptide repeat protein</fullName>
    </submittedName>
</protein>
<feature type="repeat" description="TPR" evidence="1">
    <location>
        <begin position="304"/>
        <end position="337"/>
    </location>
</feature>